<proteinExistence type="predicted"/>
<dbReference type="Gene3D" id="2.60.40.10">
    <property type="entry name" value="Immunoglobulins"/>
    <property type="match status" value="1"/>
</dbReference>
<dbReference type="InterPro" id="IPR024163">
    <property type="entry name" value="Aerotolerance_reg_N"/>
</dbReference>
<keyword evidence="1" id="KW-0472">Membrane</keyword>
<dbReference type="PANTHER" id="PTHR37464:SF1">
    <property type="entry name" value="BLL2463 PROTEIN"/>
    <property type="match status" value="1"/>
</dbReference>
<dbReference type="CDD" id="cd00198">
    <property type="entry name" value="vWFA"/>
    <property type="match status" value="1"/>
</dbReference>
<dbReference type="SUPFAM" id="SSF52317">
    <property type="entry name" value="Class I glutamine amidotransferase-like"/>
    <property type="match status" value="1"/>
</dbReference>
<dbReference type="Proteomes" id="UP000320672">
    <property type="component" value="Chromosome"/>
</dbReference>
<dbReference type="Pfam" id="PF07584">
    <property type="entry name" value="BatA"/>
    <property type="match status" value="1"/>
</dbReference>
<organism evidence="3 4">
    <name type="scientific">Roseimaritima multifibrata</name>
    <dbReference type="NCBI Taxonomy" id="1930274"/>
    <lineage>
        <taxon>Bacteria</taxon>
        <taxon>Pseudomonadati</taxon>
        <taxon>Planctomycetota</taxon>
        <taxon>Planctomycetia</taxon>
        <taxon>Pirellulales</taxon>
        <taxon>Pirellulaceae</taxon>
        <taxon>Roseimaritima</taxon>
    </lineage>
</organism>
<gene>
    <name evidence="3" type="ORF">FF011L_28910</name>
</gene>
<dbReference type="InterPro" id="IPR036465">
    <property type="entry name" value="vWFA_dom_sf"/>
</dbReference>
<protein>
    <recommendedName>
        <fullName evidence="2">VWFA domain-containing protein</fullName>
    </recommendedName>
</protein>
<keyword evidence="1" id="KW-1133">Transmembrane helix</keyword>
<evidence type="ECO:0000259" key="2">
    <source>
        <dbReference type="SMART" id="SM00327"/>
    </source>
</evidence>
<evidence type="ECO:0000256" key="1">
    <source>
        <dbReference type="SAM" id="Phobius"/>
    </source>
</evidence>
<dbReference type="InterPro" id="IPR002035">
    <property type="entry name" value="VWF_A"/>
</dbReference>
<dbReference type="KEGG" id="rml:FF011L_28910"/>
<sequence>MTFLNAALAFGAAAFLIPLAIHILNRSRFKTVDWGAMHLLESVIKVNHKRFRFDQWILLALRCAIPILLAFCLARPVLTGMKILAGESPVSMVVLLDSSYSMETESSEGTRFNAAVDAAKKIIAATPRGSEISVIQTGGKATPLFPQPVFDSSIVVRKTDQMRSGFGACDMPAALAEGLATLAEMKHARREMIVISDFQPADWQPVEGSVAQSIRSQIEAASFAPELSLIAVGETESGNLSVDSLEIPQRAIGIEQQLLIRANLRNHGPLKVDDLRVSLSIDGQEKSVSKVSLPPNGTIQTLFPCVFDTPGSHVIQVRLIAEDPLQVDNSAAAAVTVWDTIRVLLVDGDPRSEPLKSETDFLAVALSPYTFGRVRLADLVQTTTVQANKINAELLADTHVLVLANVAKLTDAALQAVQNHVSSGGALLVCGGDRIDLNWYEERGYDSGNGILPAPFGLAKGIERGTAKTTEPQGQTHLINQHFDHAALEFFNNPANGDLSRAVIRRWHELAVSSLPNDSDPSQRDVTTLARLDSGDPFLLERRFGKGVVLQLATACDADWSDLPLQPIYVPLMQQLITTMASSITPPRNLITGEPAVMWLSDTASDSSISVTSPDGVQHLVVPIQEADRTVARFASTERPGIYSISLPSAETIHFVAKTDRKESELAVLDHEQLVELSDELDAGLIESADQYLSQDRLRRHGREIWKYLLAAVLAFMFLELVLQQRFSRVST</sequence>
<dbReference type="Gene3D" id="3.40.50.410">
    <property type="entry name" value="von Willebrand factor, type A domain"/>
    <property type="match status" value="1"/>
</dbReference>
<feature type="transmembrane region" description="Helical" evidence="1">
    <location>
        <begin position="56"/>
        <end position="78"/>
    </location>
</feature>
<dbReference type="Pfam" id="PF13519">
    <property type="entry name" value="VWA_2"/>
    <property type="match status" value="1"/>
</dbReference>
<dbReference type="InterPro" id="IPR011933">
    <property type="entry name" value="Double_TM_dom"/>
</dbReference>
<name>A0A517MGV2_9BACT</name>
<dbReference type="NCBIfam" id="TIGR02226">
    <property type="entry name" value="two_anch"/>
    <property type="match status" value="1"/>
</dbReference>
<dbReference type="PANTHER" id="PTHR37464">
    <property type="entry name" value="BLL2463 PROTEIN"/>
    <property type="match status" value="1"/>
</dbReference>
<accession>A0A517MGV2</accession>
<evidence type="ECO:0000313" key="3">
    <source>
        <dbReference type="EMBL" id="QDS94113.1"/>
    </source>
</evidence>
<feature type="domain" description="VWFA" evidence="2">
    <location>
        <begin position="89"/>
        <end position="252"/>
    </location>
</feature>
<dbReference type="OrthoDB" id="7052926at2"/>
<keyword evidence="1" id="KW-0812">Transmembrane</keyword>
<evidence type="ECO:0000313" key="4">
    <source>
        <dbReference type="Proteomes" id="UP000320672"/>
    </source>
</evidence>
<dbReference type="SMART" id="SM00327">
    <property type="entry name" value="VWA"/>
    <property type="match status" value="1"/>
</dbReference>
<dbReference type="InterPro" id="IPR029062">
    <property type="entry name" value="Class_I_gatase-like"/>
</dbReference>
<dbReference type="EMBL" id="CP036262">
    <property type="protein sequence ID" value="QDS94113.1"/>
    <property type="molecule type" value="Genomic_DNA"/>
</dbReference>
<dbReference type="RefSeq" id="WP_145352148.1">
    <property type="nucleotide sequence ID" value="NZ_CP036262.1"/>
</dbReference>
<dbReference type="Gene3D" id="3.40.50.880">
    <property type="match status" value="1"/>
</dbReference>
<reference evidence="3 4" key="1">
    <citation type="submission" date="2019-02" db="EMBL/GenBank/DDBJ databases">
        <title>Deep-cultivation of Planctomycetes and their phenomic and genomic characterization uncovers novel biology.</title>
        <authorList>
            <person name="Wiegand S."/>
            <person name="Jogler M."/>
            <person name="Boedeker C."/>
            <person name="Pinto D."/>
            <person name="Vollmers J."/>
            <person name="Rivas-Marin E."/>
            <person name="Kohn T."/>
            <person name="Peeters S.H."/>
            <person name="Heuer A."/>
            <person name="Rast P."/>
            <person name="Oberbeckmann S."/>
            <person name="Bunk B."/>
            <person name="Jeske O."/>
            <person name="Meyerdierks A."/>
            <person name="Storesund J.E."/>
            <person name="Kallscheuer N."/>
            <person name="Luecker S."/>
            <person name="Lage O.M."/>
            <person name="Pohl T."/>
            <person name="Merkel B.J."/>
            <person name="Hornburger P."/>
            <person name="Mueller R.-W."/>
            <person name="Bruemmer F."/>
            <person name="Labrenz M."/>
            <person name="Spormann A.M."/>
            <person name="Op den Camp H."/>
            <person name="Overmann J."/>
            <person name="Amann R."/>
            <person name="Jetten M.S.M."/>
            <person name="Mascher T."/>
            <person name="Medema M.H."/>
            <person name="Devos D.P."/>
            <person name="Kaster A.-K."/>
            <person name="Ovreas L."/>
            <person name="Rohde M."/>
            <person name="Galperin M.Y."/>
            <person name="Jogler C."/>
        </authorList>
    </citation>
    <scope>NUCLEOTIDE SEQUENCE [LARGE SCALE GENOMIC DNA]</scope>
    <source>
        <strain evidence="3 4">FF011L</strain>
    </source>
</reference>
<keyword evidence="4" id="KW-1185">Reference proteome</keyword>
<dbReference type="AlphaFoldDB" id="A0A517MGV2"/>
<dbReference type="SUPFAM" id="SSF53300">
    <property type="entry name" value="vWA-like"/>
    <property type="match status" value="1"/>
</dbReference>
<feature type="transmembrane region" description="Helical" evidence="1">
    <location>
        <begin position="6"/>
        <end position="24"/>
    </location>
</feature>
<dbReference type="InterPro" id="IPR013783">
    <property type="entry name" value="Ig-like_fold"/>
</dbReference>